<proteinExistence type="predicted"/>
<gene>
    <name evidence="1" type="ORF">FC694_26550</name>
</gene>
<dbReference type="RefSeq" id="WP_137053590.1">
    <property type="nucleotide sequence ID" value="NZ_SZOM01000306.1"/>
</dbReference>
<sequence>MMELKSTSVLSQLFTLECYKTFYHSSTIEQSLSELIPDSVLQLIEAESENLQLTGRVVGWTV</sequence>
<name>A0A4V5SH85_9BACI</name>
<reference evidence="1 2" key="1">
    <citation type="journal article" date="2019" name="Environ. Microbiol.">
        <title>An active ?-lactamase is a part of an orchestrated cell wall stress resistance network of Bacillus subtilis and related rhizosphere species.</title>
        <authorList>
            <person name="Bucher T."/>
            <person name="Keren-Paz A."/>
            <person name="Hausser J."/>
            <person name="Olender T."/>
            <person name="Cytryn E."/>
            <person name="Kolodkin-Gal I."/>
        </authorList>
    </citation>
    <scope>NUCLEOTIDE SEQUENCE [LARGE SCALE GENOMIC DNA]</scope>
    <source>
        <strain evidence="1 2">I71</strain>
    </source>
</reference>
<dbReference type="AlphaFoldDB" id="A0A4V5SH85"/>
<accession>A0A4V5SH85</accession>
<dbReference type="EMBL" id="SZOM01000306">
    <property type="protein sequence ID" value="TKH10271.1"/>
    <property type="molecule type" value="Genomic_DNA"/>
</dbReference>
<organism evidence="1 2">
    <name type="scientific">Bacillus wiedmannii</name>
    <dbReference type="NCBI Taxonomy" id="1890302"/>
    <lineage>
        <taxon>Bacteria</taxon>
        <taxon>Bacillati</taxon>
        <taxon>Bacillota</taxon>
        <taxon>Bacilli</taxon>
        <taxon>Bacillales</taxon>
        <taxon>Bacillaceae</taxon>
        <taxon>Bacillus</taxon>
        <taxon>Bacillus cereus group</taxon>
    </lineage>
</organism>
<evidence type="ECO:0000313" key="1">
    <source>
        <dbReference type="EMBL" id="TKH10271.1"/>
    </source>
</evidence>
<protein>
    <submittedName>
        <fullName evidence="1">Uncharacterized protein</fullName>
    </submittedName>
</protein>
<dbReference type="Proteomes" id="UP000306037">
    <property type="component" value="Unassembled WGS sequence"/>
</dbReference>
<evidence type="ECO:0000313" key="2">
    <source>
        <dbReference type="Proteomes" id="UP000306037"/>
    </source>
</evidence>
<comment type="caution">
    <text evidence="1">The sequence shown here is derived from an EMBL/GenBank/DDBJ whole genome shotgun (WGS) entry which is preliminary data.</text>
</comment>